<protein>
    <submittedName>
        <fullName evidence="4">Myotubularin- protein 7</fullName>
    </submittedName>
</protein>
<dbReference type="Pfam" id="PF06602">
    <property type="entry name" value="Myotub-related"/>
    <property type="match status" value="1"/>
</dbReference>
<feature type="region of interest" description="Disordered" evidence="2">
    <location>
        <begin position="259"/>
        <end position="319"/>
    </location>
</feature>
<name>A0ABV0Q6L3_9TELE</name>
<comment type="caution">
    <text evidence="4">The sequence shown here is derived from an EMBL/GenBank/DDBJ whole genome shotgun (WGS) entry which is preliminary data.</text>
</comment>
<dbReference type="SUPFAM" id="SSF52799">
    <property type="entry name" value="(Phosphotyrosine protein) phosphatases II"/>
    <property type="match status" value="1"/>
</dbReference>
<dbReference type="InterPro" id="IPR029021">
    <property type="entry name" value="Prot-tyrosine_phosphatase-like"/>
</dbReference>
<evidence type="ECO:0000256" key="1">
    <source>
        <dbReference type="ARBA" id="ARBA00007471"/>
    </source>
</evidence>
<keyword evidence="5" id="KW-1185">Reference proteome</keyword>
<dbReference type="Proteomes" id="UP001434883">
    <property type="component" value="Unassembled WGS sequence"/>
</dbReference>
<evidence type="ECO:0000259" key="3">
    <source>
        <dbReference type="PROSITE" id="PS51339"/>
    </source>
</evidence>
<dbReference type="EMBL" id="JAHRIN010000772">
    <property type="protein sequence ID" value="MEQ2191432.1"/>
    <property type="molecule type" value="Genomic_DNA"/>
</dbReference>
<comment type="similarity">
    <text evidence="1">Belongs to the protein-tyrosine phosphatase family. Non-receptor class myotubularin subfamily.</text>
</comment>
<dbReference type="InterPro" id="IPR010569">
    <property type="entry name" value="Myotubularin-like_Pase_dom"/>
</dbReference>
<evidence type="ECO:0000256" key="2">
    <source>
        <dbReference type="SAM" id="MobiDB-lite"/>
    </source>
</evidence>
<dbReference type="PANTHER" id="PTHR10807:SF35">
    <property type="entry name" value="MYOTUBULARIN-RELATED PROTEIN 7"/>
    <property type="match status" value="1"/>
</dbReference>
<evidence type="ECO:0000313" key="4">
    <source>
        <dbReference type="EMBL" id="MEQ2191432.1"/>
    </source>
</evidence>
<feature type="domain" description="Myotubularin phosphatase" evidence="3">
    <location>
        <begin position="82"/>
        <end position="319"/>
    </location>
</feature>
<dbReference type="InterPro" id="IPR030564">
    <property type="entry name" value="Myotubularin"/>
</dbReference>
<reference evidence="4 5" key="1">
    <citation type="submission" date="2021-06" db="EMBL/GenBank/DDBJ databases">
        <authorList>
            <person name="Palmer J.M."/>
        </authorList>
    </citation>
    <scope>NUCLEOTIDE SEQUENCE [LARGE SCALE GENOMIC DNA]</scope>
    <source>
        <strain evidence="4 5">XC_2019</strain>
        <tissue evidence="4">Muscle</tissue>
    </source>
</reference>
<sequence>MCFHQVLHSLVSSVDKQAANASGCPLLIRCKNFQILHFSIPREQDCHDVYLSMQRLSQPECYEELYCFSYKPSIDEEERRREWAFVDLKSDYRRMGLPNSLWKLSPVNQHYKVSDTYPAELFVPESATPPVLVGSSKFRSRGRFPALSYYSKENHPLPSFQAAICRSSQPLSGFSARCLEDEQMLEAILKSNPRSDFMYVVDTRPKKIAQLEQEQGWSVACAEAIFDKSPTVWVFGKDLALANTPQDYTGGFLTSSPCTPKAPGSSLILPPQDSNQTVDSNLSNSSDQESGIADLSCRSPLSEDSTRDPDSDEAAYSAA</sequence>
<evidence type="ECO:0000313" key="5">
    <source>
        <dbReference type="Proteomes" id="UP001434883"/>
    </source>
</evidence>
<dbReference type="Pfam" id="PF21098">
    <property type="entry name" value="PH-GRAM_MTMR6-like"/>
    <property type="match status" value="1"/>
</dbReference>
<organism evidence="4 5">
    <name type="scientific">Xenoophorus captivus</name>
    <dbReference type="NCBI Taxonomy" id="1517983"/>
    <lineage>
        <taxon>Eukaryota</taxon>
        <taxon>Metazoa</taxon>
        <taxon>Chordata</taxon>
        <taxon>Craniata</taxon>
        <taxon>Vertebrata</taxon>
        <taxon>Euteleostomi</taxon>
        <taxon>Actinopterygii</taxon>
        <taxon>Neopterygii</taxon>
        <taxon>Teleostei</taxon>
        <taxon>Neoteleostei</taxon>
        <taxon>Acanthomorphata</taxon>
        <taxon>Ovalentaria</taxon>
        <taxon>Atherinomorphae</taxon>
        <taxon>Cyprinodontiformes</taxon>
        <taxon>Goodeidae</taxon>
        <taxon>Xenoophorus</taxon>
    </lineage>
</organism>
<dbReference type="InterPro" id="IPR011993">
    <property type="entry name" value="PH-like_dom_sf"/>
</dbReference>
<dbReference type="PANTHER" id="PTHR10807">
    <property type="entry name" value="MYOTUBULARIN-RELATED"/>
    <property type="match status" value="1"/>
</dbReference>
<dbReference type="SUPFAM" id="SSF50729">
    <property type="entry name" value="PH domain-like"/>
    <property type="match status" value="1"/>
</dbReference>
<accession>A0ABV0Q6L3</accession>
<feature type="compositionally biased region" description="Polar residues" evidence="2">
    <location>
        <begin position="272"/>
        <end position="289"/>
    </location>
</feature>
<dbReference type="PROSITE" id="PS51339">
    <property type="entry name" value="PPASE_MYOTUBULARIN"/>
    <property type="match status" value="1"/>
</dbReference>
<gene>
    <name evidence="4" type="primary">MTMR7</name>
    <name evidence="4" type="ORF">XENOCAPTIV_028403</name>
</gene>
<proteinExistence type="inferred from homology"/>
<dbReference type="Gene3D" id="2.30.29.30">
    <property type="entry name" value="Pleckstrin-homology domain (PH domain)/Phosphotyrosine-binding domain (PTB)"/>
    <property type="match status" value="1"/>
</dbReference>
<dbReference type="InterPro" id="IPR048994">
    <property type="entry name" value="PH-GRAM_MTMR6-9"/>
</dbReference>